<dbReference type="EMBL" id="JADGJD010000330">
    <property type="protein sequence ID" value="KAJ3052065.1"/>
    <property type="molecule type" value="Genomic_DNA"/>
</dbReference>
<feature type="region of interest" description="Disordered" evidence="1">
    <location>
        <begin position="1"/>
        <end position="53"/>
    </location>
</feature>
<evidence type="ECO:0000256" key="1">
    <source>
        <dbReference type="SAM" id="MobiDB-lite"/>
    </source>
</evidence>
<proteinExistence type="predicted"/>
<sequence>MTDGKPIPETVAEEHELSIRPVTAPSTTELLPPSISDKQEEGEEDGTSADTSFVTPRELKGWYLFGFATQGYT</sequence>
<gene>
    <name evidence="2" type="ORF">HK097_006951</name>
</gene>
<reference evidence="2" key="1">
    <citation type="submission" date="2020-05" db="EMBL/GenBank/DDBJ databases">
        <title>Phylogenomic resolution of chytrid fungi.</title>
        <authorList>
            <person name="Stajich J.E."/>
            <person name="Amses K."/>
            <person name="Simmons R."/>
            <person name="Seto K."/>
            <person name="Myers J."/>
            <person name="Bonds A."/>
            <person name="Quandt C.A."/>
            <person name="Barry K."/>
            <person name="Liu P."/>
            <person name="Grigoriev I."/>
            <person name="Longcore J.E."/>
            <person name="James T.Y."/>
        </authorList>
    </citation>
    <scope>NUCLEOTIDE SEQUENCE</scope>
    <source>
        <strain evidence="2">JEL0318</strain>
    </source>
</reference>
<keyword evidence="3" id="KW-1185">Reference proteome</keyword>
<dbReference type="Proteomes" id="UP001212841">
    <property type="component" value="Unassembled WGS sequence"/>
</dbReference>
<dbReference type="AlphaFoldDB" id="A0AAD5X2L7"/>
<accession>A0AAD5X2L7</accession>
<evidence type="ECO:0000313" key="3">
    <source>
        <dbReference type="Proteomes" id="UP001212841"/>
    </source>
</evidence>
<organism evidence="2 3">
    <name type="scientific">Rhizophlyctis rosea</name>
    <dbReference type="NCBI Taxonomy" id="64517"/>
    <lineage>
        <taxon>Eukaryota</taxon>
        <taxon>Fungi</taxon>
        <taxon>Fungi incertae sedis</taxon>
        <taxon>Chytridiomycota</taxon>
        <taxon>Chytridiomycota incertae sedis</taxon>
        <taxon>Chytridiomycetes</taxon>
        <taxon>Rhizophlyctidales</taxon>
        <taxon>Rhizophlyctidaceae</taxon>
        <taxon>Rhizophlyctis</taxon>
    </lineage>
</organism>
<comment type="caution">
    <text evidence="2">The sequence shown here is derived from an EMBL/GenBank/DDBJ whole genome shotgun (WGS) entry which is preliminary data.</text>
</comment>
<evidence type="ECO:0000313" key="2">
    <source>
        <dbReference type="EMBL" id="KAJ3052065.1"/>
    </source>
</evidence>
<feature type="non-terminal residue" evidence="2">
    <location>
        <position position="73"/>
    </location>
</feature>
<name>A0AAD5X2L7_9FUNG</name>
<protein>
    <submittedName>
        <fullName evidence="2">Uncharacterized protein</fullName>
    </submittedName>
</protein>